<dbReference type="Proteomes" id="UP000290092">
    <property type="component" value="Unassembled WGS sequence"/>
</dbReference>
<sequence>MIFIYGLIKFLECYLFFYIKQLKIYEAIIVAIGFFIHFSTLGKQLTLIYLLILYLYLFYLIYLTYKIKKISTSFKFPMLIVILIAINLFYTYLK</sequence>
<dbReference type="EMBL" id="NXID01000027">
    <property type="protein sequence ID" value="RXK15516.1"/>
    <property type="molecule type" value="Genomic_DNA"/>
</dbReference>
<dbReference type="KEGG" id="amyt:AMYT_0211"/>
<keyword evidence="1" id="KW-0472">Membrane</keyword>
<dbReference type="AlphaFoldDB" id="A0AAX2AH33"/>
<keyword evidence="3" id="KW-1185">Reference proteome</keyword>
<evidence type="ECO:0000313" key="3">
    <source>
        <dbReference type="Proteomes" id="UP000290092"/>
    </source>
</evidence>
<protein>
    <submittedName>
        <fullName evidence="2">Uncharacterized protein</fullName>
    </submittedName>
</protein>
<accession>A0AAX2AH33</accession>
<organism evidence="2 3">
    <name type="scientific">Malaciobacter mytili LMG 24559</name>
    <dbReference type="NCBI Taxonomy" id="1032238"/>
    <lineage>
        <taxon>Bacteria</taxon>
        <taxon>Pseudomonadati</taxon>
        <taxon>Campylobacterota</taxon>
        <taxon>Epsilonproteobacteria</taxon>
        <taxon>Campylobacterales</taxon>
        <taxon>Arcobacteraceae</taxon>
        <taxon>Malaciobacter</taxon>
    </lineage>
</organism>
<evidence type="ECO:0000256" key="1">
    <source>
        <dbReference type="SAM" id="Phobius"/>
    </source>
</evidence>
<feature type="transmembrane region" description="Helical" evidence="1">
    <location>
        <begin position="76"/>
        <end position="93"/>
    </location>
</feature>
<keyword evidence="1" id="KW-1133">Transmembrane helix</keyword>
<proteinExistence type="predicted"/>
<evidence type="ECO:0000313" key="2">
    <source>
        <dbReference type="EMBL" id="RXK15516.1"/>
    </source>
</evidence>
<comment type="caution">
    <text evidence="2">The sequence shown here is derived from an EMBL/GenBank/DDBJ whole genome shotgun (WGS) entry which is preliminary data.</text>
</comment>
<feature type="transmembrane region" description="Helical" evidence="1">
    <location>
        <begin position="24"/>
        <end position="41"/>
    </location>
</feature>
<reference evidence="2 3" key="1">
    <citation type="submission" date="2017-09" db="EMBL/GenBank/DDBJ databases">
        <title>Genomics of the genus Arcobacter.</title>
        <authorList>
            <person name="Perez-Cataluna A."/>
            <person name="Figueras M.J."/>
            <person name="Salas-Masso N."/>
        </authorList>
    </citation>
    <scope>NUCLEOTIDE SEQUENCE [LARGE SCALE GENOMIC DNA]</scope>
    <source>
        <strain evidence="2 3">CECT 7386</strain>
    </source>
</reference>
<feature type="transmembrane region" description="Helical" evidence="1">
    <location>
        <begin position="47"/>
        <end position="64"/>
    </location>
</feature>
<gene>
    <name evidence="2" type="ORF">CP985_08260</name>
</gene>
<name>A0AAX2AH33_9BACT</name>
<keyword evidence="1" id="KW-0812">Transmembrane</keyword>